<evidence type="ECO:0000256" key="5">
    <source>
        <dbReference type="ARBA" id="ARBA00022552"/>
    </source>
</evidence>
<evidence type="ECO:0000256" key="11">
    <source>
        <dbReference type="ARBA" id="ARBA00031088"/>
    </source>
</evidence>
<comment type="function">
    <text evidence="1">Specifically methylates the cytosine at position 967 (m5C967) of 16S rRNA.</text>
</comment>
<dbReference type="InterPro" id="IPR023267">
    <property type="entry name" value="RCMT"/>
</dbReference>
<evidence type="ECO:0000256" key="8">
    <source>
        <dbReference type="ARBA" id="ARBA00022691"/>
    </source>
</evidence>
<evidence type="ECO:0000256" key="12">
    <source>
        <dbReference type="ARBA" id="ARBA00047283"/>
    </source>
</evidence>
<evidence type="ECO:0000256" key="1">
    <source>
        <dbReference type="ARBA" id="ARBA00002724"/>
    </source>
</evidence>
<dbReference type="NCBIfam" id="TIGR00563">
    <property type="entry name" value="rsmB"/>
    <property type="match status" value="1"/>
</dbReference>
<evidence type="ECO:0000256" key="2">
    <source>
        <dbReference type="ARBA" id="ARBA00004496"/>
    </source>
</evidence>
<dbReference type="EMBL" id="UINC01051404">
    <property type="protein sequence ID" value="SVB65529.1"/>
    <property type="molecule type" value="Genomic_DNA"/>
</dbReference>
<proteinExistence type="predicted"/>
<dbReference type="InterPro" id="IPR001678">
    <property type="entry name" value="MeTrfase_RsmB-F_NOP2_dom"/>
</dbReference>
<dbReference type="Gene3D" id="1.10.940.10">
    <property type="entry name" value="NusB-like"/>
    <property type="match status" value="1"/>
</dbReference>
<keyword evidence="5" id="KW-0698">rRNA processing</keyword>
<dbReference type="GO" id="GO:0005737">
    <property type="term" value="C:cytoplasm"/>
    <property type="evidence" value="ECO:0007669"/>
    <property type="project" value="UniProtKB-SubCell"/>
</dbReference>
<feature type="domain" description="SAM-dependent MTase RsmB/NOP-type" evidence="13">
    <location>
        <begin position="121"/>
        <end position="352"/>
    </location>
</feature>
<dbReference type="Gene3D" id="3.40.50.150">
    <property type="entry name" value="Vaccinia Virus protein VP39"/>
    <property type="match status" value="1"/>
</dbReference>
<keyword evidence="7" id="KW-0808">Transferase</keyword>
<gene>
    <name evidence="14" type="ORF">METZ01_LOCUS218383</name>
</gene>
<dbReference type="Pfam" id="PF22458">
    <property type="entry name" value="RsmF-B_ferredox"/>
    <property type="match status" value="1"/>
</dbReference>
<comment type="catalytic activity">
    <reaction evidence="12">
        <text>cytidine(967) in 16S rRNA + S-adenosyl-L-methionine = 5-methylcytidine(967) in 16S rRNA + S-adenosyl-L-homocysteine + H(+)</text>
        <dbReference type="Rhea" id="RHEA:42748"/>
        <dbReference type="Rhea" id="RHEA-COMP:10219"/>
        <dbReference type="Rhea" id="RHEA-COMP:10220"/>
        <dbReference type="ChEBI" id="CHEBI:15378"/>
        <dbReference type="ChEBI" id="CHEBI:57856"/>
        <dbReference type="ChEBI" id="CHEBI:59789"/>
        <dbReference type="ChEBI" id="CHEBI:74483"/>
        <dbReference type="ChEBI" id="CHEBI:82748"/>
        <dbReference type="EC" id="2.1.1.176"/>
    </reaction>
</comment>
<feature type="non-terminal residue" evidence="14">
    <location>
        <position position="1"/>
    </location>
</feature>
<dbReference type="Pfam" id="PF01029">
    <property type="entry name" value="NusB"/>
    <property type="match status" value="1"/>
</dbReference>
<evidence type="ECO:0000256" key="6">
    <source>
        <dbReference type="ARBA" id="ARBA00022603"/>
    </source>
</evidence>
<evidence type="ECO:0000259" key="13">
    <source>
        <dbReference type="PROSITE" id="PS51686"/>
    </source>
</evidence>
<evidence type="ECO:0000256" key="3">
    <source>
        <dbReference type="ARBA" id="ARBA00012140"/>
    </source>
</evidence>
<organism evidence="14">
    <name type="scientific">marine metagenome</name>
    <dbReference type="NCBI Taxonomy" id="408172"/>
    <lineage>
        <taxon>unclassified sequences</taxon>
        <taxon>metagenomes</taxon>
        <taxon>ecological metagenomes</taxon>
    </lineage>
</organism>
<comment type="subcellular location">
    <subcellularLocation>
        <location evidence="2">Cytoplasm</location>
    </subcellularLocation>
</comment>
<dbReference type="InterPro" id="IPR049560">
    <property type="entry name" value="MeTrfase_RsmB-F_NOP2_cat"/>
</dbReference>
<dbReference type="SUPFAM" id="SSF53335">
    <property type="entry name" value="S-adenosyl-L-methionine-dependent methyltransferases"/>
    <property type="match status" value="1"/>
</dbReference>
<dbReference type="PANTHER" id="PTHR22807">
    <property type="entry name" value="NOP2 YEAST -RELATED NOL1/NOP2/FMU SUN DOMAIN-CONTAINING"/>
    <property type="match status" value="1"/>
</dbReference>
<reference evidence="14" key="1">
    <citation type="submission" date="2018-05" db="EMBL/GenBank/DDBJ databases">
        <authorList>
            <person name="Lanie J.A."/>
            <person name="Ng W.-L."/>
            <person name="Kazmierczak K.M."/>
            <person name="Andrzejewski T.M."/>
            <person name="Davidsen T.M."/>
            <person name="Wayne K.J."/>
            <person name="Tettelin H."/>
            <person name="Glass J.I."/>
            <person name="Rusch D."/>
            <person name="Podicherti R."/>
            <person name="Tsui H.-C.T."/>
            <person name="Winkler M.E."/>
        </authorList>
    </citation>
    <scope>NUCLEOTIDE SEQUENCE</scope>
</reference>
<dbReference type="PANTHER" id="PTHR22807:SF53">
    <property type="entry name" value="RIBOSOMAL RNA SMALL SUBUNIT METHYLTRANSFERASE B-RELATED"/>
    <property type="match status" value="1"/>
</dbReference>
<dbReference type="GO" id="GO:0003723">
    <property type="term" value="F:RNA binding"/>
    <property type="evidence" value="ECO:0007669"/>
    <property type="project" value="UniProtKB-KW"/>
</dbReference>
<dbReference type="PRINTS" id="PR02008">
    <property type="entry name" value="RCMTFAMILY"/>
</dbReference>
<dbReference type="InterPro" id="IPR029063">
    <property type="entry name" value="SAM-dependent_MTases_sf"/>
</dbReference>
<dbReference type="InterPro" id="IPR054728">
    <property type="entry name" value="RsmB-like_ferredoxin"/>
</dbReference>
<protein>
    <recommendedName>
        <fullName evidence="3">16S rRNA (cytosine(967)-C(5))-methyltransferase</fullName>
        <ecNumber evidence="3">2.1.1.176</ecNumber>
    </recommendedName>
    <alternativeName>
        <fullName evidence="10">16S rRNA m5C967 methyltransferase</fullName>
    </alternativeName>
    <alternativeName>
        <fullName evidence="11">rRNA (cytosine-C(5)-)-methyltransferase RsmB</fullName>
    </alternativeName>
</protein>
<name>A0A382FS91_9ZZZZ</name>
<evidence type="ECO:0000313" key="14">
    <source>
        <dbReference type="EMBL" id="SVB65529.1"/>
    </source>
</evidence>
<dbReference type="InterPro" id="IPR035926">
    <property type="entry name" value="NusB-like_sf"/>
</dbReference>
<dbReference type="GO" id="GO:0006355">
    <property type="term" value="P:regulation of DNA-templated transcription"/>
    <property type="evidence" value="ECO:0007669"/>
    <property type="project" value="InterPro"/>
</dbReference>
<keyword evidence="6" id="KW-0489">Methyltransferase</keyword>
<evidence type="ECO:0000256" key="10">
    <source>
        <dbReference type="ARBA" id="ARBA00030399"/>
    </source>
</evidence>
<evidence type="ECO:0000256" key="4">
    <source>
        <dbReference type="ARBA" id="ARBA00022490"/>
    </source>
</evidence>
<keyword evidence="8" id="KW-0949">S-adenosyl-L-methionine</keyword>
<keyword evidence="9" id="KW-0694">RNA-binding</keyword>
<dbReference type="Gene3D" id="3.30.70.1170">
    <property type="entry name" value="Sun protein, domain 3"/>
    <property type="match status" value="1"/>
</dbReference>
<evidence type="ECO:0000256" key="9">
    <source>
        <dbReference type="ARBA" id="ARBA00022884"/>
    </source>
</evidence>
<dbReference type="Pfam" id="PF01189">
    <property type="entry name" value="Methyltr_RsmB-F"/>
    <property type="match status" value="1"/>
</dbReference>
<evidence type="ECO:0000256" key="7">
    <source>
        <dbReference type="ARBA" id="ARBA00022679"/>
    </source>
</evidence>
<keyword evidence="4" id="KW-0963">Cytoplasm</keyword>
<dbReference type="SUPFAM" id="SSF48013">
    <property type="entry name" value="NusB-like"/>
    <property type="match status" value="1"/>
</dbReference>
<dbReference type="InterPro" id="IPR004573">
    <property type="entry name" value="rRNA_ssu_MeTfrase_B"/>
</dbReference>
<dbReference type="PROSITE" id="PS51686">
    <property type="entry name" value="SAM_MT_RSMB_NOP"/>
    <property type="match status" value="1"/>
</dbReference>
<dbReference type="EC" id="2.1.1.176" evidence="3"/>
<feature type="non-terminal residue" evidence="14">
    <location>
        <position position="352"/>
    </location>
</feature>
<dbReference type="GO" id="GO:0008649">
    <property type="term" value="F:rRNA methyltransferase activity"/>
    <property type="evidence" value="ECO:0007669"/>
    <property type="project" value="InterPro"/>
</dbReference>
<dbReference type="InterPro" id="IPR006027">
    <property type="entry name" value="NusB_RsmB_TIM44"/>
</dbReference>
<dbReference type="AlphaFoldDB" id="A0A382FS91"/>
<accession>A0A382FS91</accession>
<sequence length="352" mass="40373">VLTNEIVRWQARLDYWISLFLDKPIKKLNPSVNIILRLGFYESIMDDSIPSYAAVHSWVELTKTELGKKLSGLVNALMRKTNEIDPIHRDDNQSISEWYSFPDWLIEQWIDHFGNKKAFQLCEYFNEQSSTDFRLNWISKSKENILRDLEKLKIEIVNSPESNNFIRVKSGAQYILKSDLFERGLVIVQDRASGAVVELLDPQAGETIIDCCAAPGTKSSYIIEKMKFKGNVYASDLSKKRGKLGKETAKRLKIPIQWDYKDASADEFPIADRILIDAPCTGTGVIGRRPDIRWRRKKNDTKSMADIQTAILGHMAQFLKPNGILVYATCSLELEENWNVVESFLKLNNNFT</sequence>